<proteinExistence type="predicted"/>
<accession>A0A2T0WH93</accession>
<dbReference type="SMART" id="SM00448">
    <property type="entry name" value="REC"/>
    <property type="match status" value="1"/>
</dbReference>
<dbReference type="Pfam" id="PF00072">
    <property type="entry name" value="Response_reg"/>
    <property type="match status" value="1"/>
</dbReference>
<keyword evidence="1" id="KW-0597">Phosphoprotein</keyword>
<dbReference type="PANTHER" id="PTHR44520:SF2">
    <property type="entry name" value="RESPONSE REGULATOR RCP1"/>
    <property type="match status" value="1"/>
</dbReference>
<dbReference type="AlphaFoldDB" id="A0A2T0WH93"/>
<reference evidence="3 4" key="1">
    <citation type="submission" date="2018-03" db="EMBL/GenBank/DDBJ databases">
        <title>Genomic Encyclopedia of Archaeal and Bacterial Type Strains, Phase II (KMG-II): from individual species to whole genera.</title>
        <authorList>
            <person name="Goeker M."/>
        </authorList>
    </citation>
    <scope>NUCLEOTIDE SEQUENCE [LARGE SCALE GENOMIC DNA]</scope>
    <source>
        <strain evidence="3 4">DSM 100212</strain>
    </source>
</reference>
<dbReference type="InterPro" id="IPR052893">
    <property type="entry name" value="TCS_response_regulator"/>
</dbReference>
<evidence type="ECO:0000256" key="1">
    <source>
        <dbReference type="PROSITE-ProRule" id="PRU00169"/>
    </source>
</evidence>
<protein>
    <submittedName>
        <fullName evidence="3">Response regulator receiver domain-containing protein</fullName>
    </submittedName>
</protein>
<dbReference type="InterPro" id="IPR001789">
    <property type="entry name" value="Sig_transdc_resp-reg_receiver"/>
</dbReference>
<dbReference type="PANTHER" id="PTHR44520">
    <property type="entry name" value="RESPONSE REGULATOR RCP1-RELATED"/>
    <property type="match status" value="1"/>
</dbReference>
<comment type="caution">
    <text evidence="3">The sequence shown here is derived from an EMBL/GenBank/DDBJ whole genome shotgun (WGS) entry which is preliminary data.</text>
</comment>
<evidence type="ECO:0000259" key="2">
    <source>
        <dbReference type="PROSITE" id="PS50110"/>
    </source>
</evidence>
<dbReference type="CDD" id="cd17557">
    <property type="entry name" value="REC_Rcp-like"/>
    <property type="match status" value="1"/>
</dbReference>
<dbReference type="GO" id="GO:0000160">
    <property type="term" value="P:phosphorelay signal transduction system"/>
    <property type="evidence" value="ECO:0007669"/>
    <property type="project" value="InterPro"/>
</dbReference>
<dbReference type="Gene3D" id="3.40.50.2300">
    <property type="match status" value="1"/>
</dbReference>
<dbReference type="OrthoDB" id="9800897at2"/>
<dbReference type="EMBL" id="PVTQ01000013">
    <property type="protein sequence ID" value="PRY86090.1"/>
    <property type="molecule type" value="Genomic_DNA"/>
</dbReference>
<evidence type="ECO:0000313" key="3">
    <source>
        <dbReference type="EMBL" id="PRY86090.1"/>
    </source>
</evidence>
<dbReference type="PROSITE" id="PS50110">
    <property type="entry name" value="RESPONSE_REGULATORY"/>
    <property type="match status" value="1"/>
</dbReference>
<dbReference type="RefSeq" id="WP_106266978.1">
    <property type="nucleotide sequence ID" value="NZ_PVTQ01000013.1"/>
</dbReference>
<evidence type="ECO:0000313" key="4">
    <source>
        <dbReference type="Proteomes" id="UP000238392"/>
    </source>
</evidence>
<organism evidence="3 4">
    <name type="scientific">Donghicola tyrosinivorans</name>
    <dbReference type="NCBI Taxonomy" id="1652492"/>
    <lineage>
        <taxon>Bacteria</taxon>
        <taxon>Pseudomonadati</taxon>
        <taxon>Pseudomonadota</taxon>
        <taxon>Alphaproteobacteria</taxon>
        <taxon>Rhodobacterales</taxon>
        <taxon>Roseobacteraceae</taxon>
        <taxon>Donghicola</taxon>
    </lineage>
</organism>
<dbReference type="SUPFAM" id="SSF52172">
    <property type="entry name" value="CheY-like"/>
    <property type="match status" value="1"/>
</dbReference>
<keyword evidence="4" id="KW-1185">Reference proteome</keyword>
<feature type="modified residue" description="4-aspartylphosphate" evidence="1">
    <location>
        <position position="65"/>
    </location>
</feature>
<gene>
    <name evidence="3" type="ORF">CLV74_11365</name>
</gene>
<dbReference type="InterPro" id="IPR011006">
    <property type="entry name" value="CheY-like_superfamily"/>
</dbReference>
<dbReference type="Proteomes" id="UP000238392">
    <property type="component" value="Unassembled WGS sequence"/>
</dbReference>
<sequence length="146" mass="16314">MSHETIKILLIEDNEADIMLTQDAFEDAKLRNEMAIARDGYEALDYLNQTGQSEGAVLPDVILLDLNLPGPSGKEILAHVKSTPHLKDIPVVVLTSSEDPREIKQIYDLAANCYIAKPIDLDKFLETMRGIEHFWVQMVALPTEPA</sequence>
<feature type="domain" description="Response regulatory" evidence="2">
    <location>
        <begin position="7"/>
        <end position="132"/>
    </location>
</feature>
<name>A0A2T0WH93_9RHOB</name>